<accession>A0A926HM65</accession>
<dbReference type="Proteomes" id="UP000654279">
    <property type="component" value="Unassembled WGS sequence"/>
</dbReference>
<keyword evidence="3" id="KW-1185">Reference proteome</keyword>
<evidence type="ECO:0000313" key="2">
    <source>
        <dbReference type="EMBL" id="MBC8528813.1"/>
    </source>
</evidence>
<feature type="compositionally biased region" description="Low complexity" evidence="1">
    <location>
        <begin position="43"/>
        <end position="59"/>
    </location>
</feature>
<dbReference type="EMBL" id="JACRSO010000002">
    <property type="protein sequence ID" value="MBC8528813.1"/>
    <property type="molecule type" value="Genomic_DNA"/>
</dbReference>
<dbReference type="RefSeq" id="WP_249284774.1">
    <property type="nucleotide sequence ID" value="NZ_JACRSO010000002.1"/>
</dbReference>
<comment type="caution">
    <text evidence="2">The sequence shown here is derived from an EMBL/GenBank/DDBJ whole genome shotgun (WGS) entry which is preliminary data.</text>
</comment>
<protein>
    <recommendedName>
        <fullName evidence="4">Bypass of forespore C C-terminal domain-containing protein</fullName>
    </recommendedName>
</protein>
<evidence type="ECO:0008006" key="4">
    <source>
        <dbReference type="Google" id="ProtNLM"/>
    </source>
</evidence>
<feature type="region of interest" description="Disordered" evidence="1">
    <location>
        <begin position="43"/>
        <end position="66"/>
    </location>
</feature>
<evidence type="ECO:0000256" key="1">
    <source>
        <dbReference type="SAM" id="MobiDB-lite"/>
    </source>
</evidence>
<name>A0A926HM65_9FIRM</name>
<organism evidence="2 3">
    <name type="scientific">Luoshenia tenuis</name>
    <dbReference type="NCBI Taxonomy" id="2763654"/>
    <lineage>
        <taxon>Bacteria</taxon>
        <taxon>Bacillati</taxon>
        <taxon>Bacillota</taxon>
        <taxon>Clostridia</taxon>
        <taxon>Christensenellales</taxon>
        <taxon>Christensenellaceae</taxon>
        <taxon>Luoshenia</taxon>
    </lineage>
</organism>
<sequence>MENKRLIPILCVLPVVALLVGGGAAYIGNRTGPSTLPQEIAAQTTPAPTAAPTVQQSAAPEEEAGALRESVNQDTKIVLEKKFIQCGHTVEKTLPQQSYAGMTENELAKAASPAKVESFSAKKVILSQESEGYCPDHAKLQWKDDAVEILCPNEEGQLVLKKKLELSLELMPKEVREELEQGILFGSLDEVEQWLEDIAS</sequence>
<dbReference type="AlphaFoldDB" id="A0A926HM65"/>
<gene>
    <name evidence="2" type="ORF">H8699_05140</name>
</gene>
<evidence type="ECO:0000313" key="3">
    <source>
        <dbReference type="Proteomes" id="UP000654279"/>
    </source>
</evidence>
<reference evidence="2" key="1">
    <citation type="submission" date="2020-08" db="EMBL/GenBank/DDBJ databases">
        <title>Genome public.</title>
        <authorList>
            <person name="Liu C."/>
            <person name="Sun Q."/>
        </authorList>
    </citation>
    <scope>NUCLEOTIDE SEQUENCE</scope>
    <source>
        <strain evidence="2">NSJ-44</strain>
    </source>
</reference>
<proteinExistence type="predicted"/>